<dbReference type="Proteomes" id="UP000182624">
    <property type="component" value="Unassembled WGS sequence"/>
</dbReference>
<dbReference type="AlphaFoldDB" id="A0A1I5RLD6"/>
<name>A0A1I5RLD6_9FIRM</name>
<dbReference type="RefSeq" id="WP_074884605.1">
    <property type="nucleotide sequence ID" value="NZ_FOXO01000004.1"/>
</dbReference>
<gene>
    <name evidence="1" type="ORF">SAMN04487928_10479</name>
</gene>
<proteinExistence type="predicted"/>
<dbReference type="OrthoDB" id="2052454at2"/>
<keyword evidence="2" id="KW-1185">Reference proteome</keyword>
<protein>
    <submittedName>
        <fullName evidence="1">Uncharacterized protein</fullName>
    </submittedName>
</protein>
<accession>A0A1I5RLD6</accession>
<dbReference type="EMBL" id="FOXO01000004">
    <property type="protein sequence ID" value="SFP59220.1"/>
    <property type="molecule type" value="Genomic_DNA"/>
</dbReference>
<sequence length="213" mass="25125">MKKVLVDNMNSVDDWFKWSESKGQSVEKARSNKVGTLQWEYPDVLYSFLGIYTLGIWSFYKDDQKQGISLSGIIIKNNEGHNLYNRKYLSKTHRKYHALNETEELKTFIEHYSTIGNVCPTWPGGNEHRGKSHCYDIPDVYYKRHERWYRELVTQNPTAFLKDVVDSGFAVVETSDLLERVDTPKKYISFLKHVNHVIDKRNELLMKIVKEER</sequence>
<evidence type="ECO:0000313" key="2">
    <source>
        <dbReference type="Proteomes" id="UP000182624"/>
    </source>
</evidence>
<organism evidence="1 2">
    <name type="scientific">Butyrivibrio proteoclasticus</name>
    <dbReference type="NCBI Taxonomy" id="43305"/>
    <lineage>
        <taxon>Bacteria</taxon>
        <taxon>Bacillati</taxon>
        <taxon>Bacillota</taxon>
        <taxon>Clostridia</taxon>
        <taxon>Lachnospirales</taxon>
        <taxon>Lachnospiraceae</taxon>
        <taxon>Butyrivibrio</taxon>
    </lineage>
</organism>
<evidence type="ECO:0000313" key="1">
    <source>
        <dbReference type="EMBL" id="SFP59220.1"/>
    </source>
</evidence>
<reference evidence="2" key="1">
    <citation type="submission" date="2016-10" db="EMBL/GenBank/DDBJ databases">
        <authorList>
            <person name="Varghese N."/>
            <person name="Submissions S."/>
        </authorList>
    </citation>
    <scope>NUCLEOTIDE SEQUENCE [LARGE SCALE GENOMIC DNA]</scope>
    <source>
        <strain evidence="2">P18</strain>
    </source>
</reference>